<feature type="region of interest" description="Disordered" evidence="1">
    <location>
        <begin position="45"/>
        <end position="78"/>
    </location>
</feature>
<protein>
    <submittedName>
        <fullName evidence="2">Uncharacterized protein</fullName>
    </submittedName>
</protein>
<feature type="compositionally biased region" description="Polar residues" evidence="1">
    <location>
        <begin position="550"/>
        <end position="562"/>
    </location>
</feature>
<feature type="region of interest" description="Disordered" evidence="1">
    <location>
        <begin position="526"/>
        <end position="565"/>
    </location>
</feature>
<dbReference type="InParanoid" id="A0A369KCV5"/>
<reference evidence="2" key="1">
    <citation type="submission" date="2018-04" db="EMBL/GenBank/DDBJ databases">
        <title>Whole genome sequencing of Hypsizygus marmoreus.</title>
        <authorList>
            <person name="Choi I.-G."/>
            <person name="Min B."/>
            <person name="Kim J.-G."/>
            <person name="Kim S."/>
            <person name="Oh Y.-L."/>
            <person name="Kong W.-S."/>
            <person name="Park H."/>
            <person name="Jeong J."/>
            <person name="Song E.-S."/>
        </authorList>
    </citation>
    <scope>NUCLEOTIDE SEQUENCE [LARGE SCALE GENOMIC DNA]</scope>
    <source>
        <strain evidence="2">51987-8</strain>
    </source>
</reference>
<organism evidence="2 3">
    <name type="scientific">Hypsizygus marmoreus</name>
    <name type="common">White beech mushroom</name>
    <name type="synonym">Agaricus marmoreus</name>
    <dbReference type="NCBI Taxonomy" id="39966"/>
    <lineage>
        <taxon>Eukaryota</taxon>
        <taxon>Fungi</taxon>
        <taxon>Dikarya</taxon>
        <taxon>Basidiomycota</taxon>
        <taxon>Agaricomycotina</taxon>
        <taxon>Agaricomycetes</taxon>
        <taxon>Agaricomycetidae</taxon>
        <taxon>Agaricales</taxon>
        <taxon>Tricholomatineae</taxon>
        <taxon>Lyophyllaceae</taxon>
        <taxon>Hypsizygus</taxon>
    </lineage>
</organism>
<dbReference type="OrthoDB" id="3362817at2759"/>
<comment type="caution">
    <text evidence="2">The sequence shown here is derived from an EMBL/GenBank/DDBJ whole genome shotgun (WGS) entry which is preliminary data.</text>
</comment>
<proteinExistence type="predicted"/>
<accession>A0A369KCV5</accession>
<gene>
    <name evidence="2" type="ORF">Hypma_015422</name>
</gene>
<dbReference type="EMBL" id="LUEZ02000010">
    <property type="protein sequence ID" value="RDB28766.1"/>
    <property type="molecule type" value="Genomic_DNA"/>
</dbReference>
<evidence type="ECO:0000256" key="1">
    <source>
        <dbReference type="SAM" id="MobiDB-lite"/>
    </source>
</evidence>
<dbReference type="STRING" id="39966.A0A369KCV5"/>
<sequence>MSGLLRRPLCHACHRLHFSRAFASTSFLSLPPSAHEDPVAGLFQHVNKSSKQKSSRTNSGTRTKRTVDESSKAAAPRRNLLKESKLQDYLDLIASTSQEITLADIERCKPAGHAAPRTPEYEQQYNSLVETLVRSFSLHQLRQFLVLYHLDMPTRRTKWDIAANIIERQWNWPSLTTIKKEKKEWTEIATETFPLDVRQSFLILGKDGADLLALSSEFNVHVSFSVNPLSLKVEGLRGSMGNLRRYIEEFKLGIQEQMFKLPPGRTVESDSLQRISRLSGVFIENQGSDVIRLSYRNGDDRAAHFAKRLTMRAAFEVTQEVPLLVHFQPENTLSSSSPFPPATYSLYPFLSSRSAPRLSNTGNLFRIRRVGEWFKYSSDSVPKAKVLADGGAIADLSGTTVDLKNVLLNHFPEILRNDNRSNTVITASFGHYLVSSDASQRTSITPPLQGNWELSKILAWLESQKPNSLFVPSLPVPLLNLPPAQQRLIHRLVYQSFPMDGEESLFGGATSPTKILKFELGLEMPESKPPAQDYNSSGGEAVPDHEEEGSANSSKAPATPSNELGVALQPTCSVGSLRKLDLMMPDRPMDIRFTVLNSSLLLQDSWPEDLRSYFHELTNFLTFAAQGQQPETPLTFVYQGIKYGLQSSSTVRQNLEPLPSNDASVHTASESILDLESNQRSRECQVTCENIQSDDSWIAFLTQCNLLSSPSDPISLMGNDRDTSSNV</sequence>
<dbReference type="Proteomes" id="UP000076154">
    <property type="component" value="Unassembled WGS sequence"/>
</dbReference>
<evidence type="ECO:0000313" key="2">
    <source>
        <dbReference type="EMBL" id="RDB28766.1"/>
    </source>
</evidence>
<keyword evidence="3" id="KW-1185">Reference proteome</keyword>
<dbReference type="AlphaFoldDB" id="A0A369KCV5"/>
<evidence type="ECO:0000313" key="3">
    <source>
        <dbReference type="Proteomes" id="UP000076154"/>
    </source>
</evidence>
<name>A0A369KCV5_HYPMA</name>